<dbReference type="Gene3D" id="1.10.287.1260">
    <property type="match status" value="1"/>
</dbReference>
<dbReference type="GO" id="GO:0008381">
    <property type="term" value="F:mechanosensitive monoatomic ion channel activity"/>
    <property type="evidence" value="ECO:0007669"/>
    <property type="project" value="UniProtKB-ARBA"/>
</dbReference>
<feature type="compositionally biased region" description="Basic and acidic residues" evidence="7">
    <location>
        <begin position="796"/>
        <end position="811"/>
    </location>
</feature>
<evidence type="ECO:0000313" key="14">
    <source>
        <dbReference type="Proteomes" id="UP000004318"/>
    </source>
</evidence>
<dbReference type="RefSeq" id="WP_009805055.1">
    <property type="nucleotide sequence ID" value="NZ_CH724131.1"/>
</dbReference>
<proteinExistence type="inferred from homology"/>
<keyword evidence="5 8" id="KW-1133">Transmembrane helix</keyword>
<evidence type="ECO:0000256" key="4">
    <source>
        <dbReference type="ARBA" id="ARBA00022692"/>
    </source>
</evidence>
<feature type="transmembrane region" description="Helical" evidence="8">
    <location>
        <begin position="320"/>
        <end position="337"/>
    </location>
</feature>
<dbReference type="InterPro" id="IPR011066">
    <property type="entry name" value="MscS_channel_C_sf"/>
</dbReference>
<dbReference type="InterPro" id="IPR023408">
    <property type="entry name" value="MscS_beta-dom_sf"/>
</dbReference>
<keyword evidence="9" id="KW-0732">Signal</keyword>
<dbReference type="GO" id="GO:0005886">
    <property type="term" value="C:plasma membrane"/>
    <property type="evidence" value="ECO:0007669"/>
    <property type="project" value="UniProtKB-SubCell"/>
</dbReference>
<dbReference type="InterPro" id="IPR011014">
    <property type="entry name" value="MscS_channel_TM-2"/>
</dbReference>
<gene>
    <name evidence="13" type="ORF">OB2597_04028</name>
</gene>
<evidence type="ECO:0000256" key="5">
    <source>
        <dbReference type="ARBA" id="ARBA00022989"/>
    </source>
</evidence>
<organism evidence="13 14">
    <name type="scientific">Pseudooceanicola batsensis (strain ATCC BAA-863 / DSM 15984 / KCTC 12145 / HTCC2597)</name>
    <name type="common">Oceanicola batsensis</name>
    <dbReference type="NCBI Taxonomy" id="252305"/>
    <lineage>
        <taxon>Bacteria</taxon>
        <taxon>Pseudomonadati</taxon>
        <taxon>Pseudomonadota</taxon>
        <taxon>Alphaproteobacteria</taxon>
        <taxon>Rhodobacterales</taxon>
        <taxon>Paracoccaceae</taxon>
        <taxon>Pseudooceanicola</taxon>
    </lineage>
</organism>
<feature type="signal peptide" evidence="9">
    <location>
        <begin position="1"/>
        <end position="28"/>
    </location>
</feature>
<evidence type="ECO:0000256" key="1">
    <source>
        <dbReference type="ARBA" id="ARBA00004651"/>
    </source>
</evidence>
<feature type="domain" description="DUF3772" evidence="11">
    <location>
        <begin position="125"/>
        <end position="174"/>
    </location>
</feature>
<dbReference type="HOGENOM" id="CLU_011796_1_0_5"/>
<feature type="region of interest" description="Disordered" evidence="7">
    <location>
        <begin position="765"/>
        <end position="811"/>
    </location>
</feature>
<keyword evidence="3" id="KW-1003">Cell membrane</keyword>
<feature type="compositionally biased region" description="Low complexity" evidence="7">
    <location>
        <begin position="778"/>
        <end position="795"/>
    </location>
</feature>
<comment type="caution">
    <text evidence="13">The sequence shown here is derived from an EMBL/GenBank/DDBJ whole genome shotgun (WGS) entry which is preliminary data.</text>
</comment>
<dbReference type="SUPFAM" id="SSF82861">
    <property type="entry name" value="Mechanosensitive channel protein MscS (YggB), transmembrane region"/>
    <property type="match status" value="1"/>
</dbReference>
<dbReference type="PROSITE" id="PS01246">
    <property type="entry name" value="UPF0003"/>
    <property type="match status" value="1"/>
</dbReference>
<evidence type="ECO:0000256" key="6">
    <source>
        <dbReference type="ARBA" id="ARBA00023136"/>
    </source>
</evidence>
<feature type="chain" id="PRO_5002658907" evidence="9">
    <location>
        <begin position="29"/>
        <end position="811"/>
    </location>
</feature>
<dbReference type="InterPro" id="IPR006685">
    <property type="entry name" value="MscS_channel_2nd"/>
</dbReference>
<evidence type="ECO:0000256" key="3">
    <source>
        <dbReference type="ARBA" id="ARBA00022475"/>
    </source>
</evidence>
<name>A3U2K2_PSEBH</name>
<evidence type="ECO:0000259" key="12">
    <source>
        <dbReference type="Pfam" id="PF21082"/>
    </source>
</evidence>
<sequence>MTALLRQIAARVLLAATLLVAFAAGALAQDGPDFAAWDAVATRAEEAIESREVSEDVFESLRQELTDWRQVFQEARTRNEAAIDAVQAQIEALGPKPEEGEEPAETAEQREILNTRLNELRAPVQRAEVAFSRADALIAQIDRILRERQADRLLRIGPTPLNPVIWPRAVEALVEFFRHTAQDISANWNNPARIADFRQNLPKTVLLLTLALILTLRGRDWVERLVARLQDQGRTAERWLTGFVISLGQILLPVLGLLLLAVAGISTEMLGDRGDLLMATLPAAGFQFFAARWLGGRLFPRTETHEPLLSLDSAQRTEGRFHASILGLVLFLALPIRRIQDFVGWSPEIFNVLTFPLLVVAGLALLRLGQLLLRRAPPETEGSSEPEFRQRLVSLLSRITMGIAVLGPVLAAIGYFNAGEALVYPTISSLMLLSLIVVLQRLVDEVYILFSRNREGVREALTPVLAGFALAIVSIPLFALIWGARVTDLTELWNRFLAGFTVGETRISPTDFLTFVVVFIIGYAATRLLQSALRSSVLPKTQLDMGGQNAVASGIGYVGIFAAALIAITSAGLDLSALAYVAGALSVGIGFGLQNIVSNFVSGIILLIERPVATGDWIEVGGQMGFVRDISVRSTRIETFDRTDVIVPNADLISGTVTNWTRGNLVGRLIVPVGVAYGTDTRRVEKILQEVAEAQPMVLLNPPPYVYFKGFGADSLDFEVRAILRDINAILVVQTEMNHQITERFRDEGIEIPFAQRDIWLRNPETLRSAPPGPLAPAGPGAGDPQDPAAGAAQLHPDDLPGHDGEGEGDR</sequence>
<dbReference type="Pfam" id="PF12607">
    <property type="entry name" value="DUF3772"/>
    <property type="match status" value="1"/>
</dbReference>
<feature type="transmembrane region" description="Helical" evidence="8">
    <location>
        <begin position="239"/>
        <end position="265"/>
    </location>
</feature>
<dbReference type="InterPro" id="IPR010920">
    <property type="entry name" value="LSM_dom_sf"/>
</dbReference>
<dbReference type="SUPFAM" id="SSF82689">
    <property type="entry name" value="Mechanosensitive channel protein MscS (YggB), C-terminal domain"/>
    <property type="match status" value="1"/>
</dbReference>
<comment type="similarity">
    <text evidence="2">Belongs to the MscS (TC 1.A.23) family.</text>
</comment>
<protein>
    <submittedName>
        <fullName evidence="13">Small Conductance Mechanosensitive Ion Channel</fullName>
    </submittedName>
</protein>
<dbReference type="Pfam" id="PF00924">
    <property type="entry name" value="MS_channel_2nd"/>
    <property type="match status" value="1"/>
</dbReference>
<evidence type="ECO:0000259" key="10">
    <source>
        <dbReference type="Pfam" id="PF00924"/>
    </source>
</evidence>
<dbReference type="AlphaFoldDB" id="A3U2K2"/>
<dbReference type="EMBL" id="AAMO01000012">
    <property type="protein sequence ID" value="EAQ01576.1"/>
    <property type="molecule type" value="Genomic_DNA"/>
</dbReference>
<keyword evidence="14" id="KW-1185">Reference proteome</keyword>
<dbReference type="InterPro" id="IPR022249">
    <property type="entry name" value="DUF3772"/>
</dbReference>
<dbReference type="PANTHER" id="PTHR30347">
    <property type="entry name" value="POTASSIUM CHANNEL RELATED"/>
    <property type="match status" value="1"/>
</dbReference>
<feature type="transmembrane region" description="Helical" evidence="8">
    <location>
        <begin position="577"/>
        <end position="597"/>
    </location>
</feature>
<feature type="transmembrane region" description="Helical" evidence="8">
    <location>
        <begin position="464"/>
        <end position="484"/>
    </location>
</feature>
<dbReference type="eggNOG" id="COG3264">
    <property type="taxonomic scope" value="Bacteria"/>
</dbReference>
<feature type="domain" description="Mechanosensitive ion channel MscS" evidence="10">
    <location>
        <begin position="595"/>
        <end position="662"/>
    </location>
</feature>
<reference evidence="13 14" key="1">
    <citation type="journal article" date="2010" name="J. Bacteriol.">
        <title>Genome sequences of Oceanicola granulosus HTCC2516(T) and Oceanicola batsensis HTCC2597(TDelta).</title>
        <authorList>
            <person name="Thrash J.C."/>
            <person name="Cho J.C."/>
            <person name="Vergin K.L."/>
            <person name="Giovannoni S.J."/>
        </authorList>
    </citation>
    <scope>NUCLEOTIDE SEQUENCE [LARGE SCALE GENOMIC DNA]</scope>
    <source>
        <strain evidence="14">ATCC BAA-863 / DSM 15984 / KCTC 12145 / HTCC2597</strain>
    </source>
</reference>
<dbReference type="Gene3D" id="3.30.70.100">
    <property type="match status" value="1"/>
</dbReference>
<feature type="transmembrane region" description="Helical" evidence="8">
    <location>
        <begin position="349"/>
        <end position="366"/>
    </location>
</feature>
<dbReference type="InterPro" id="IPR006686">
    <property type="entry name" value="MscS_channel_CS"/>
</dbReference>
<evidence type="ECO:0000256" key="9">
    <source>
        <dbReference type="SAM" id="SignalP"/>
    </source>
</evidence>
<dbReference type="Gene3D" id="2.30.30.60">
    <property type="match status" value="1"/>
</dbReference>
<feature type="domain" description="Mechanosensitive ion channel MscS C-terminal" evidence="12">
    <location>
        <begin position="671"/>
        <end position="752"/>
    </location>
</feature>
<dbReference type="SUPFAM" id="SSF50182">
    <property type="entry name" value="Sm-like ribonucleoproteins"/>
    <property type="match status" value="1"/>
</dbReference>
<dbReference type="InterPro" id="IPR052702">
    <property type="entry name" value="MscS-like_channel"/>
</dbReference>
<feature type="transmembrane region" description="Helical" evidence="8">
    <location>
        <begin position="277"/>
        <end position="299"/>
    </location>
</feature>
<keyword evidence="4 8" id="KW-0812">Transmembrane</keyword>
<evidence type="ECO:0000256" key="2">
    <source>
        <dbReference type="ARBA" id="ARBA00008017"/>
    </source>
</evidence>
<evidence type="ECO:0000313" key="13">
    <source>
        <dbReference type="EMBL" id="EAQ01576.1"/>
    </source>
</evidence>
<feature type="transmembrane region" description="Helical" evidence="8">
    <location>
        <begin position="512"/>
        <end position="529"/>
    </location>
</feature>
<evidence type="ECO:0000256" key="7">
    <source>
        <dbReference type="SAM" id="MobiDB-lite"/>
    </source>
</evidence>
<feature type="transmembrane region" description="Helical" evidence="8">
    <location>
        <begin position="550"/>
        <end position="571"/>
    </location>
</feature>
<dbReference type="Pfam" id="PF21082">
    <property type="entry name" value="MS_channel_3rd"/>
    <property type="match status" value="1"/>
</dbReference>
<dbReference type="Proteomes" id="UP000004318">
    <property type="component" value="Unassembled WGS sequence"/>
</dbReference>
<keyword evidence="6 8" id="KW-0472">Membrane</keyword>
<dbReference type="STRING" id="252305.OB2597_04028"/>
<feature type="transmembrane region" description="Helical" evidence="8">
    <location>
        <begin position="395"/>
        <end position="416"/>
    </location>
</feature>
<accession>A3U2K2</accession>
<evidence type="ECO:0000259" key="11">
    <source>
        <dbReference type="Pfam" id="PF12607"/>
    </source>
</evidence>
<dbReference type="PANTHER" id="PTHR30347:SF1">
    <property type="entry name" value="MECHANOSENSITIVE CHANNEL MSCK"/>
    <property type="match status" value="1"/>
</dbReference>
<feature type="transmembrane region" description="Helical" evidence="8">
    <location>
        <begin position="422"/>
        <end position="443"/>
    </location>
</feature>
<evidence type="ECO:0000256" key="8">
    <source>
        <dbReference type="SAM" id="Phobius"/>
    </source>
</evidence>
<dbReference type="InterPro" id="IPR049278">
    <property type="entry name" value="MS_channel_C"/>
</dbReference>
<comment type="subcellular location">
    <subcellularLocation>
        <location evidence="1">Cell membrane</location>
        <topology evidence="1">Multi-pass membrane protein</topology>
    </subcellularLocation>
</comment>